<dbReference type="InterPro" id="IPR008391">
    <property type="entry name" value="AXE1_dom"/>
</dbReference>
<proteinExistence type="predicted"/>
<dbReference type="PANTHER" id="PTHR40111">
    <property type="entry name" value="CEPHALOSPORIN-C DEACETYLASE"/>
    <property type="match status" value="1"/>
</dbReference>
<dbReference type="GO" id="GO:0005976">
    <property type="term" value="P:polysaccharide metabolic process"/>
    <property type="evidence" value="ECO:0007669"/>
    <property type="project" value="TreeGrafter"/>
</dbReference>
<dbReference type="AlphaFoldDB" id="A0A101HGQ7"/>
<dbReference type="GO" id="GO:0052689">
    <property type="term" value="F:carboxylic ester hydrolase activity"/>
    <property type="evidence" value="ECO:0007669"/>
    <property type="project" value="TreeGrafter"/>
</dbReference>
<gene>
    <name evidence="2" type="ORF">XD92_1155</name>
</gene>
<feature type="domain" description="Acetyl xylan esterase" evidence="1">
    <location>
        <begin position="55"/>
        <end position="199"/>
    </location>
</feature>
<evidence type="ECO:0000259" key="1">
    <source>
        <dbReference type="Pfam" id="PF05448"/>
    </source>
</evidence>
<evidence type="ECO:0000313" key="3">
    <source>
        <dbReference type="Proteomes" id="UP000053860"/>
    </source>
</evidence>
<comment type="caution">
    <text evidence="2">The sequence shown here is derived from an EMBL/GenBank/DDBJ whole genome shotgun (WGS) entry which is preliminary data.</text>
</comment>
<dbReference type="Pfam" id="PF05448">
    <property type="entry name" value="AXE1"/>
    <property type="match status" value="1"/>
</dbReference>
<name>A0A101HGQ7_9BACT</name>
<dbReference type="Gene3D" id="3.40.50.1820">
    <property type="entry name" value="alpha/beta hydrolase"/>
    <property type="match status" value="1"/>
</dbReference>
<reference evidence="3" key="1">
    <citation type="journal article" date="2015" name="MBio">
        <title>Genome-Resolved Metagenomic Analysis Reveals Roles for Candidate Phyla and Other Microbial Community Members in Biogeochemical Transformations in Oil Reservoirs.</title>
        <authorList>
            <person name="Hu P."/>
            <person name="Tom L."/>
            <person name="Singh A."/>
            <person name="Thomas B.C."/>
            <person name="Baker B.J."/>
            <person name="Piceno Y.M."/>
            <person name="Andersen G.L."/>
            <person name="Banfield J.F."/>
        </authorList>
    </citation>
    <scope>NUCLEOTIDE SEQUENCE [LARGE SCALE GENOMIC DNA]</scope>
</reference>
<dbReference type="PANTHER" id="PTHR40111:SF1">
    <property type="entry name" value="CEPHALOSPORIN-C DEACETYLASE"/>
    <property type="match status" value="1"/>
</dbReference>
<protein>
    <submittedName>
        <fullName evidence="2">Cephalosporin-C deacetylase</fullName>
    </submittedName>
</protein>
<accession>A0A101HGQ7</accession>
<dbReference type="Proteomes" id="UP000053860">
    <property type="component" value="Unassembled WGS sequence"/>
</dbReference>
<dbReference type="InterPro" id="IPR039069">
    <property type="entry name" value="CE7"/>
</dbReference>
<organism evidence="2 3">
    <name type="scientific">Proteiniphilum acetatigenes</name>
    <dbReference type="NCBI Taxonomy" id="294710"/>
    <lineage>
        <taxon>Bacteria</taxon>
        <taxon>Pseudomonadati</taxon>
        <taxon>Bacteroidota</taxon>
        <taxon>Bacteroidia</taxon>
        <taxon>Bacteroidales</taxon>
        <taxon>Dysgonomonadaceae</taxon>
        <taxon>Proteiniphilum</taxon>
    </lineage>
</organism>
<dbReference type="EMBL" id="LGGN01000229">
    <property type="protein sequence ID" value="KUK76577.1"/>
    <property type="molecule type" value="Genomic_DNA"/>
</dbReference>
<dbReference type="InterPro" id="IPR029058">
    <property type="entry name" value="AB_hydrolase_fold"/>
</dbReference>
<dbReference type="SUPFAM" id="SSF53474">
    <property type="entry name" value="alpha/beta-Hydrolases"/>
    <property type="match status" value="1"/>
</dbReference>
<evidence type="ECO:0000313" key="2">
    <source>
        <dbReference type="EMBL" id="KUK76577.1"/>
    </source>
</evidence>
<feature type="non-terminal residue" evidence="2">
    <location>
        <position position="199"/>
    </location>
</feature>
<sequence>MMAPSKSESLVLKNGTATIDGGTMKEAGFLRCRVIAEYEGKRYSGLATAAFSPEEIRPTTDEPDDFLQFWEKAKADAAKIEMDARMRLLPERCTEKVNVYEVNMQNFRPGSRLYGNLCVPKAEGSYPAILHVPGAGVRPYHSDVANAEKGVITLEIGIHGIPVTMDEPVYDNLRQGALFGYQNFNLDDKDRYYYKRVYL</sequence>